<evidence type="ECO:0000256" key="1">
    <source>
        <dbReference type="SAM" id="Phobius"/>
    </source>
</evidence>
<keyword evidence="1" id="KW-1133">Transmembrane helix</keyword>
<evidence type="ECO:0000313" key="3">
    <source>
        <dbReference type="WBParaSite" id="MBELARI_LOCUS7138"/>
    </source>
</evidence>
<dbReference type="WBParaSite" id="MBELARI_LOCUS793">
    <property type="protein sequence ID" value="MBELARI_LOCUS793"/>
    <property type="gene ID" value="MBELARI_LOCUS793"/>
</dbReference>
<protein>
    <submittedName>
        <fullName evidence="3 4">Uncharacterized protein</fullName>
    </submittedName>
</protein>
<keyword evidence="2" id="KW-1185">Reference proteome</keyword>
<keyword evidence="1" id="KW-0472">Membrane</keyword>
<name>A0A915F9L4_9BILA</name>
<evidence type="ECO:0000313" key="2">
    <source>
        <dbReference type="Proteomes" id="UP000887575"/>
    </source>
</evidence>
<sequence length="68" mass="7850">MVELRVERIPEDYIIAEKRNPIAREYWRKPWMPLVLVCVVCMGVIVIGVVASIIIASNRLSDAGYYRD</sequence>
<reference evidence="3 4" key="1">
    <citation type="submission" date="2024-02" db="UniProtKB">
        <authorList>
            <consortium name="WormBaseParasite"/>
        </authorList>
    </citation>
    <scope>IDENTIFICATION</scope>
</reference>
<feature type="transmembrane region" description="Helical" evidence="1">
    <location>
        <begin position="34"/>
        <end position="56"/>
    </location>
</feature>
<dbReference type="WBParaSite" id="MBELARI_LOCUS7138">
    <property type="protein sequence ID" value="MBELARI_LOCUS7138"/>
    <property type="gene ID" value="MBELARI_LOCUS7138"/>
</dbReference>
<dbReference type="AlphaFoldDB" id="A0A915F9L4"/>
<dbReference type="Proteomes" id="UP000887575">
    <property type="component" value="Unassembled WGS sequence"/>
</dbReference>
<proteinExistence type="predicted"/>
<evidence type="ECO:0000313" key="4">
    <source>
        <dbReference type="WBParaSite" id="MBELARI_LOCUS793"/>
    </source>
</evidence>
<organism evidence="2 4">
    <name type="scientific">Mesorhabditis belari</name>
    <dbReference type="NCBI Taxonomy" id="2138241"/>
    <lineage>
        <taxon>Eukaryota</taxon>
        <taxon>Metazoa</taxon>
        <taxon>Ecdysozoa</taxon>
        <taxon>Nematoda</taxon>
        <taxon>Chromadorea</taxon>
        <taxon>Rhabditida</taxon>
        <taxon>Rhabditina</taxon>
        <taxon>Rhabditomorpha</taxon>
        <taxon>Rhabditoidea</taxon>
        <taxon>Rhabditidae</taxon>
        <taxon>Mesorhabditinae</taxon>
        <taxon>Mesorhabditis</taxon>
    </lineage>
</organism>
<accession>A0A915F9L4</accession>
<keyword evidence="1" id="KW-0812">Transmembrane</keyword>